<evidence type="ECO:0000313" key="2">
    <source>
        <dbReference type="Proteomes" id="UP000319671"/>
    </source>
</evidence>
<accession>A0A561DZP4</accession>
<reference evidence="1 2" key="1">
    <citation type="submission" date="2019-06" db="EMBL/GenBank/DDBJ databases">
        <title>Sorghum-associated microbial communities from plants grown in Nebraska, USA.</title>
        <authorList>
            <person name="Schachtman D."/>
        </authorList>
    </citation>
    <scope>NUCLEOTIDE SEQUENCE [LARGE SCALE GENOMIC DNA]</scope>
    <source>
        <strain evidence="1 2">2482</strain>
    </source>
</reference>
<gene>
    <name evidence="1" type="ORF">FB550_101873</name>
</gene>
<name>A0A561DZP4_9BACI</name>
<dbReference type="EMBL" id="VIVN01000001">
    <property type="protein sequence ID" value="TWE08845.1"/>
    <property type="molecule type" value="Genomic_DNA"/>
</dbReference>
<proteinExistence type="predicted"/>
<dbReference type="AlphaFoldDB" id="A0A561DZP4"/>
<dbReference type="Proteomes" id="UP000319671">
    <property type="component" value="Unassembled WGS sequence"/>
</dbReference>
<protein>
    <submittedName>
        <fullName evidence="1">Uncharacterized protein</fullName>
    </submittedName>
</protein>
<comment type="caution">
    <text evidence="1">The sequence shown here is derived from an EMBL/GenBank/DDBJ whole genome shotgun (WGS) entry which is preliminary data.</text>
</comment>
<keyword evidence="2" id="KW-1185">Reference proteome</keyword>
<organism evidence="1 2">
    <name type="scientific">Neobacillus bataviensis</name>
    <dbReference type="NCBI Taxonomy" id="220685"/>
    <lineage>
        <taxon>Bacteria</taxon>
        <taxon>Bacillati</taxon>
        <taxon>Bacillota</taxon>
        <taxon>Bacilli</taxon>
        <taxon>Bacillales</taxon>
        <taxon>Bacillaceae</taxon>
        <taxon>Neobacillus</taxon>
    </lineage>
</organism>
<sequence length="33" mass="3872">MKSLSLLPTFLNILKTNIILVFKGRQGFHHYIK</sequence>
<evidence type="ECO:0000313" key="1">
    <source>
        <dbReference type="EMBL" id="TWE08845.1"/>
    </source>
</evidence>